<feature type="transmembrane region" description="Helical" evidence="1">
    <location>
        <begin position="464"/>
        <end position="483"/>
    </location>
</feature>
<feature type="transmembrane region" description="Helical" evidence="1">
    <location>
        <begin position="361"/>
        <end position="382"/>
    </location>
</feature>
<dbReference type="SUPFAM" id="SSF82693">
    <property type="entry name" value="Multidrug efflux transporter AcrB pore domain, PN1, PN2, PC1 and PC2 subdomains"/>
    <property type="match status" value="3"/>
</dbReference>
<dbReference type="PRINTS" id="PR00702">
    <property type="entry name" value="ACRIFLAVINRP"/>
</dbReference>
<dbReference type="Gene3D" id="1.20.1640.10">
    <property type="entry name" value="Multidrug efflux transporter AcrB transmembrane domain"/>
    <property type="match status" value="2"/>
</dbReference>
<dbReference type="SUPFAM" id="SSF82714">
    <property type="entry name" value="Multidrug efflux transporter AcrB TolC docking domain, DN and DC subdomains"/>
    <property type="match status" value="2"/>
</dbReference>
<protein>
    <submittedName>
        <fullName evidence="2">Multidrug efflux system, subunit C</fullName>
    </submittedName>
</protein>
<evidence type="ECO:0000313" key="3">
    <source>
        <dbReference type="Proteomes" id="UP000255505"/>
    </source>
</evidence>
<keyword evidence="1" id="KW-0472">Membrane</keyword>
<dbReference type="EMBL" id="LT991976">
    <property type="protein sequence ID" value="SPK74056.1"/>
    <property type="molecule type" value="Genomic_DNA"/>
</dbReference>
<feature type="transmembrane region" description="Helical" evidence="1">
    <location>
        <begin position="557"/>
        <end position="575"/>
    </location>
</feature>
<dbReference type="GO" id="GO:0042910">
    <property type="term" value="F:xenobiotic transmembrane transporter activity"/>
    <property type="evidence" value="ECO:0007669"/>
    <property type="project" value="TreeGrafter"/>
</dbReference>
<sequence>MTLSELCIRRPVMTVLLCLAVVVTGIVLYPTIPIAALPSFNSPVIQVTATLPGASPETMAASVATQLEKQFATIPGVSVISSSNTLGNSSITIEFNSDRDIDDAAVDVQAALFRAQRSLPIEMTTPPSYRKVNPADAPVLLLAINSPAMSLADLNAFGDNLISPTLATLPGVAQVQIFGQKRFAVRVRAHPDALAARGLTLDELATALNRANANTPVGTLDSARQTLTIQANRQLASADAFRNIIVASQPNGALVRLSDVAEVEDSVETIKTGSWLNNERSIVLAVLRQPDANTVAVVDAIHAALPRLIQQMPGSINVAVVNDRSRSIRESIHDVQFTLALTVALVVMVIFLFLRRAAATLIPTVSLPISLIGTVALMKAFGYSLDNVSLLAITLAVGLVVDDAIVMLENIVRHIEDGVAPLKAALVGSREMGFTILSISISLVAVFIPIFFMPGVIGLLFHEFAAVVSLSILVSALVSLTLIPMLCARFLSAENVPVDESHHAYGDHPTGQPPQPAVAQKQTLGMRSTQWFENLFEYTLHRYARGLDWCLAHRRTVLVAAGLTFVLTAVLFVAIPKGFFPEEDIGQIRVNAEGPQDISFDAMSERLRDAAERMRANPAVKSIVVAIGGGPSPAINTGRMFVELKPRGERAAMPKVIESLRRDVSGVPGLAVYFAPVQNLQLGGRQSKSRYQYTLQSVKAGQLQDYSDQLMAKMRADTLFRDVTSDSQQSGLEAHLTIDRDKANALGVQMQDVRTALYSAFGERQVSTIYTPIDNYYVILQAADVDRTDESAFSKLYVRSKTGQMVPVSAFATTERRVGPIAVNHQGQLPSVTVSFNLAPGAALGDASARIDRYRQEIAMPTSIFTSWGGDAAVFQSSQATQIVLLVAAIAVIYTLLGVLYESYIHPLTILAGLPSAAVGALLTLFIFNVELSLIAVIGVLMLIGIVKKNAIMMIDFALAAQREQGMTPARAIRQACLLRFRPIMMTTFAAVMGALPLALGLGAGAELRQPLGLAVVGGLLFSQVITLFITPVIYLALDRFSGTGPLQIDAHGNELPQKVPGETVRQH</sequence>
<keyword evidence="1" id="KW-1133">Transmembrane helix</keyword>
<evidence type="ECO:0000256" key="1">
    <source>
        <dbReference type="SAM" id="Phobius"/>
    </source>
</evidence>
<feature type="transmembrane region" description="Helical" evidence="1">
    <location>
        <begin position="335"/>
        <end position="354"/>
    </location>
</feature>
<dbReference type="InterPro" id="IPR027463">
    <property type="entry name" value="AcrB_DN_DC_subdom"/>
</dbReference>
<dbReference type="Pfam" id="PF00873">
    <property type="entry name" value="ACR_tran"/>
    <property type="match status" value="1"/>
</dbReference>
<reference evidence="2 3" key="1">
    <citation type="submission" date="2018-01" db="EMBL/GenBank/DDBJ databases">
        <authorList>
            <person name="Gaut B.S."/>
            <person name="Morton B.R."/>
            <person name="Clegg M.T."/>
            <person name="Duvall M.R."/>
        </authorList>
    </citation>
    <scope>NUCLEOTIDE SEQUENCE [LARGE SCALE GENOMIC DNA]</scope>
    <source>
        <strain evidence="2">Cupriavidus taiwanensis LMG 19425</strain>
    </source>
</reference>
<proteinExistence type="predicted"/>
<evidence type="ECO:0000313" key="2">
    <source>
        <dbReference type="EMBL" id="SPK74056.1"/>
    </source>
</evidence>
<dbReference type="PANTHER" id="PTHR32063">
    <property type="match status" value="1"/>
</dbReference>
<feature type="transmembrane region" description="Helical" evidence="1">
    <location>
        <begin position="934"/>
        <end position="960"/>
    </location>
</feature>
<dbReference type="GO" id="GO:0005886">
    <property type="term" value="C:plasma membrane"/>
    <property type="evidence" value="ECO:0007669"/>
    <property type="project" value="TreeGrafter"/>
</dbReference>
<dbReference type="Gene3D" id="3.30.70.1430">
    <property type="entry name" value="Multidrug efflux transporter AcrB pore domain"/>
    <property type="match status" value="2"/>
</dbReference>
<keyword evidence="1" id="KW-0812">Transmembrane</keyword>
<dbReference type="AlphaFoldDB" id="A0A375IH04"/>
<gene>
    <name evidence="2" type="primary">mdtC</name>
    <name evidence="2" type="ORF">CT19425_120298</name>
</gene>
<feature type="transmembrane region" description="Helical" evidence="1">
    <location>
        <begin position="12"/>
        <end position="32"/>
    </location>
</feature>
<organism evidence="2 3">
    <name type="scientific">Cupriavidus taiwanensis</name>
    <dbReference type="NCBI Taxonomy" id="164546"/>
    <lineage>
        <taxon>Bacteria</taxon>
        <taxon>Pseudomonadati</taxon>
        <taxon>Pseudomonadota</taxon>
        <taxon>Betaproteobacteria</taxon>
        <taxon>Burkholderiales</taxon>
        <taxon>Burkholderiaceae</taxon>
        <taxon>Cupriavidus</taxon>
    </lineage>
</organism>
<feature type="transmembrane region" description="Helical" evidence="1">
    <location>
        <begin position="433"/>
        <end position="452"/>
    </location>
</feature>
<dbReference type="Gene3D" id="3.30.70.1440">
    <property type="entry name" value="Multidrug efflux transporter AcrB pore domain"/>
    <property type="match status" value="1"/>
</dbReference>
<dbReference type="InterPro" id="IPR001036">
    <property type="entry name" value="Acrflvin-R"/>
</dbReference>
<dbReference type="Gene3D" id="3.30.2090.10">
    <property type="entry name" value="Multidrug efflux transporter AcrB TolC docking domain, DN and DC subdomains"/>
    <property type="match status" value="2"/>
</dbReference>
<name>A0A375IH04_9BURK</name>
<feature type="transmembrane region" description="Helical" evidence="1">
    <location>
        <begin position="1012"/>
        <end position="1038"/>
    </location>
</feature>
<feature type="transmembrane region" description="Helical" evidence="1">
    <location>
        <begin position="981"/>
        <end position="1000"/>
    </location>
</feature>
<dbReference type="Proteomes" id="UP000255505">
    <property type="component" value="Chromosome I"/>
</dbReference>
<accession>A0A375IH04</accession>
<dbReference type="PANTHER" id="PTHR32063:SF21">
    <property type="entry name" value="MULTIDRUG RESISTANCE PROTEIN MDTB"/>
    <property type="match status" value="1"/>
</dbReference>
<dbReference type="Gene3D" id="3.30.70.1320">
    <property type="entry name" value="Multidrug efflux transporter AcrB pore domain like"/>
    <property type="match status" value="1"/>
</dbReference>
<dbReference type="SUPFAM" id="SSF82866">
    <property type="entry name" value="Multidrug efflux transporter AcrB transmembrane domain"/>
    <property type="match status" value="2"/>
</dbReference>
<feature type="transmembrane region" description="Helical" evidence="1">
    <location>
        <begin position="883"/>
        <end position="901"/>
    </location>
</feature>
<dbReference type="RefSeq" id="WP_115663494.1">
    <property type="nucleotide sequence ID" value="NZ_JAYMSA010000006.1"/>
</dbReference>